<keyword evidence="3" id="KW-1185">Reference proteome</keyword>
<feature type="non-terminal residue" evidence="1">
    <location>
        <position position="1"/>
    </location>
</feature>
<gene>
    <name evidence="2" type="ORF">AVEN_138938_1</name>
    <name evidence="1" type="ORF">AVEN_192903_1</name>
</gene>
<organism evidence="1 3">
    <name type="scientific">Araneus ventricosus</name>
    <name type="common">Orbweaver spider</name>
    <name type="synonym">Epeira ventricosa</name>
    <dbReference type="NCBI Taxonomy" id="182803"/>
    <lineage>
        <taxon>Eukaryota</taxon>
        <taxon>Metazoa</taxon>
        <taxon>Ecdysozoa</taxon>
        <taxon>Arthropoda</taxon>
        <taxon>Chelicerata</taxon>
        <taxon>Arachnida</taxon>
        <taxon>Araneae</taxon>
        <taxon>Araneomorphae</taxon>
        <taxon>Entelegynae</taxon>
        <taxon>Araneoidea</taxon>
        <taxon>Araneidae</taxon>
        <taxon>Araneus</taxon>
    </lineage>
</organism>
<dbReference type="EMBL" id="BGPR01034509">
    <property type="protein sequence ID" value="GBO08923.1"/>
    <property type="molecule type" value="Genomic_DNA"/>
</dbReference>
<protein>
    <submittedName>
        <fullName evidence="1">Uncharacterized protein</fullName>
    </submittedName>
</protein>
<dbReference type="EMBL" id="BGPR01035061">
    <property type="protein sequence ID" value="GBO09717.1"/>
    <property type="molecule type" value="Genomic_DNA"/>
</dbReference>
<reference evidence="1 3" key="1">
    <citation type="journal article" date="2019" name="Sci. Rep.">
        <title>Orb-weaving spider Araneus ventricosus genome elucidates the spidroin gene catalogue.</title>
        <authorList>
            <person name="Kono N."/>
            <person name="Nakamura H."/>
            <person name="Ohtoshi R."/>
            <person name="Moran D.A.P."/>
            <person name="Shinohara A."/>
            <person name="Yoshida Y."/>
            <person name="Fujiwara M."/>
            <person name="Mori M."/>
            <person name="Tomita M."/>
            <person name="Arakawa K."/>
        </authorList>
    </citation>
    <scope>NUCLEOTIDE SEQUENCE [LARGE SCALE GENOMIC DNA]</scope>
</reference>
<comment type="caution">
    <text evidence="1">The sequence shown here is derived from an EMBL/GenBank/DDBJ whole genome shotgun (WGS) entry which is preliminary data.</text>
</comment>
<sequence>WPSGMVSALGTKPGSTEDTPWIALVALQIIRSGQTSCRWCDAEVWRGAVAAKVSSSLSDYGSK</sequence>
<dbReference type="Proteomes" id="UP000499080">
    <property type="component" value="Unassembled WGS sequence"/>
</dbReference>
<name>A0A4Y2U8T9_ARAVE</name>
<accession>A0A4Y2U8T9</accession>
<proteinExistence type="predicted"/>
<evidence type="ECO:0000313" key="2">
    <source>
        <dbReference type="EMBL" id="GBO09717.1"/>
    </source>
</evidence>
<evidence type="ECO:0000313" key="1">
    <source>
        <dbReference type="EMBL" id="GBO08923.1"/>
    </source>
</evidence>
<evidence type="ECO:0000313" key="3">
    <source>
        <dbReference type="Proteomes" id="UP000499080"/>
    </source>
</evidence>
<dbReference type="AlphaFoldDB" id="A0A4Y2U8T9"/>